<reference evidence="2 3" key="1">
    <citation type="submission" date="2012-10" db="EMBL/GenBank/DDBJ databases">
        <title>The draft sequence of the Mycobacterium pheli genome.</title>
        <authorList>
            <person name="Pettersson B.M.F."/>
            <person name="Das S."/>
            <person name="Dasgupta S."/>
            <person name="Bhattacharya A."/>
            <person name="Kirsebom L.A."/>
        </authorList>
    </citation>
    <scope>NUCLEOTIDE SEQUENCE [LARGE SCALE GENOMIC DNA]</scope>
    <source>
        <strain evidence="2 3">CCUG 21000</strain>
    </source>
</reference>
<keyword evidence="3" id="KW-1185">Reference proteome</keyword>
<proteinExistence type="predicted"/>
<accession>A0A5N5UV76</accession>
<dbReference type="AlphaFoldDB" id="A0A5N5UV76"/>
<protein>
    <submittedName>
        <fullName evidence="2">Uncharacterized protein</fullName>
    </submittedName>
</protein>
<dbReference type="EMBL" id="ANBP01000036">
    <property type="protein sequence ID" value="KAB7752937.1"/>
    <property type="molecule type" value="Genomic_DNA"/>
</dbReference>
<evidence type="ECO:0000313" key="3">
    <source>
        <dbReference type="Proteomes" id="UP000325690"/>
    </source>
</evidence>
<organism evidence="2 3">
    <name type="scientific">Mycolicibacterium phlei DSM 43239 = CCUG 21000</name>
    <dbReference type="NCBI Taxonomy" id="1226750"/>
    <lineage>
        <taxon>Bacteria</taxon>
        <taxon>Bacillati</taxon>
        <taxon>Actinomycetota</taxon>
        <taxon>Actinomycetes</taxon>
        <taxon>Mycobacteriales</taxon>
        <taxon>Mycobacteriaceae</taxon>
        <taxon>Mycolicibacterium</taxon>
    </lineage>
</organism>
<feature type="region of interest" description="Disordered" evidence="1">
    <location>
        <begin position="1"/>
        <end position="53"/>
    </location>
</feature>
<gene>
    <name evidence="2" type="ORF">MPHL21000_20405</name>
</gene>
<evidence type="ECO:0000256" key="1">
    <source>
        <dbReference type="SAM" id="MobiDB-lite"/>
    </source>
</evidence>
<feature type="compositionally biased region" description="Basic residues" evidence="1">
    <location>
        <begin position="12"/>
        <end position="53"/>
    </location>
</feature>
<dbReference type="Proteomes" id="UP000325690">
    <property type="component" value="Unassembled WGS sequence"/>
</dbReference>
<name>A0A5N5UV76_MYCPH</name>
<sequence length="53" mass="6292">MQRCGRPSSRSARGRGRQACRRRGCWRTRRPARRWAARRTGTRSGRRARRRGP</sequence>
<comment type="caution">
    <text evidence="2">The sequence shown here is derived from an EMBL/GenBank/DDBJ whole genome shotgun (WGS) entry which is preliminary data.</text>
</comment>
<evidence type="ECO:0000313" key="2">
    <source>
        <dbReference type="EMBL" id="KAB7752937.1"/>
    </source>
</evidence>
<feature type="compositionally biased region" description="Low complexity" evidence="1">
    <location>
        <begin position="1"/>
        <end position="11"/>
    </location>
</feature>